<feature type="region of interest" description="Disordered" evidence="1">
    <location>
        <begin position="603"/>
        <end position="638"/>
    </location>
</feature>
<feature type="compositionally biased region" description="Polar residues" evidence="1">
    <location>
        <begin position="171"/>
        <end position="193"/>
    </location>
</feature>
<feature type="compositionally biased region" description="Low complexity" evidence="1">
    <location>
        <begin position="198"/>
        <end position="210"/>
    </location>
</feature>
<dbReference type="PANTHER" id="PTHR35778">
    <property type="entry name" value="SIGNALING MUCIN HKR1-RELATED"/>
    <property type="match status" value="1"/>
</dbReference>
<dbReference type="EMBL" id="JAWRVI010000325">
    <property type="protein sequence ID" value="KAK4068191.1"/>
    <property type="molecule type" value="Genomic_DNA"/>
</dbReference>
<proteinExistence type="predicted"/>
<dbReference type="Proteomes" id="UP001287286">
    <property type="component" value="Unassembled WGS sequence"/>
</dbReference>
<evidence type="ECO:0008006" key="6">
    <source>
        <dbReference type="Google" id="ProtNLM"/>
    </source>
</evidence>
<keyword evidence="5" id="KW-1185">Reference proteome</keyword>
<feature type="compositionally biased region" description="Polar residues" evidence="1">
    <location>
        <begin position="293"/>
        <end position="317"/>
    </location>
</feature>
<feature type="compositionally biased region" description="Polar residues" evidence="1">
    <location>
        <begin position="215"/>
        <end position="245"/>
    </location>
</feature>
<sequence>MLIPVLLGIAAAASVHGIPQTTTFQHSASNTPPSMMRSSVAPSLVLESNPSTSAGSATIMEVDSTTAPVAKAISPTKHLRLSTFDTERSSIESRVTPSEDAIHSLYTQTSTLSQVPIVHYSFSSSGSTIRSVTTGGGDQGLPNRSTSPTLSATATPATFLNVSEGTVAKTHSATVAKTHSAESNSEQGVSSTPGFGLSTRGSPTTSSGRPKISEKPTQSLPIAPPTSETALQTQAPENPLSTHKGTTFPGPQPATSTLARTRGSDRSGTNEGPEKPGSSTSSASGRFGISEIPRNTTNRTIDPTLGESSSLTSEPQEVTTTDPSVSPSTTSAIGPGFPDTRSISGTAAVTDSRQIISTGLTTSAKTSELGQSYMHRTSTPGRGPSVVMPTARTSWRRQTVSVHSTVSASHFTKMPSNGQTTPDLTTQPTLGAASSIYSGETVLNTRISQPDESRVMSFAKPPSSRVSDAFLPLSLVYSDNRNTSAAPKQSKTYPTAAYMEHPSTQEASSAGQVASGLTETLTAPRASSAQHPTKDTGSVAVTPTTMSLSQTDASDASDIMGPKDVSTSALNVLSLPWPKSGLNVLSKTDDTYTLTTLVLDKASSPRTEQKNGPESSVTRAPLPSALPNAIRPSGSSQDPPDGAIAVYIGFSSRLNYVFVSNNLDAASSIIALLPRALADAGDMSAADIPVNALVPYDTRQQWGYITTLAKIYYPATLVDKLQVDVSTPTSKLYNNLDSVVRNLTVFINPRIDVRGNIKIGGPTTTRPTLTSSTGSNNDAFVANNTGEQSSKQRATTIGIATGAVGGSMMCGAILVWLSSRYKRRKLAFQRLNPVARAPDGDCSSSMYCNGLWHVESGAYNLRHGIQSGEKLGQTPSGTTKTSERSTHSMPKISAPIRAENSLGWY</sequence>
<keyword evidence="2" id="KW-0472">Membrane</keyword>
<reference evidence="4 5" key="1">
    <citation type="journal article" date="2024" name="Microbiol. Resour. Announc.">
        <title>Genome annotations for the ascomycete fungi Trichoderma harzianum, Trichoderma aggressivum, and Purpureocillium lilacinum.</title>
        <authorList>
            <person name="Beijen E.P.W."/>
            <person name="Ohm R.A."/>
        </authorList>
    </citation>
    <scope>NUCLEOTIDE SEQUENCE [LARGE SCALE GENOMIC DNA]</scope>
    <source>
        <strain evidence="4 5">CBS 150709</strain>
    </source>
</reference>
<dbReference type="InterPro" id="IPR039295">
    <property type="entry name" value="MSB2"/>
</dbReference>
<evidence type="ECO:0000256" key="1">
    <source>
        <dbReference type="SAM" id="MobiDB-lite"/>
    </source>
</evidence>
<feature type="compositionally biased region" description="Polar residues" evidence="1">
    <location>
        <begin position="523"/>
        <end position="554"/>
    </location>
</feature>
<evidence type="ECO:0000256" key="2">
    <source>
        <dbReference type="SAM" id="Phobius"/>
    </source>
</evidence>
<feature type="compositionally biased region" description="Polar residues" evidence="1">
    <location>
        <begin position="604"/>
        <end position="618"/>
    </location>
</feature>
<feature type="transmembrane region" description="Helical" evidence="2">
    <location>
        <begin position="797"/>
        <end position="817"/>
    </location>
</feature>
<gene>
    <name evidence="4" type="ORF">Purlil1_13842</name>
</gene>
<feature type="signal peptide" evidence="3">
    <location>
        <begin position="1"/>
        <end position="17"/>
    </location>
</feature>
<feature type="chain" id="PRO_5046065447" description="Basic proline-rich protein" evidence="3">
    <location>
        <begin position="18"/>
        <end position="905"/>
    </location>
</feature>
<feature type="region of interest" description="Disordered" evidence="1">
    <location>
        <begin position="523"/>
        <end position="558"/>
    </location>
</feature>
<organism evidence="4 5">
    <name type="scientific">Purpureocillium lilacinum</name>
    <name type="common">Paecilomyces lilacinus</name>
    <dbReference type="NCBI Taxonomy" id="33203"/>
    <lineage>
        <taxon>Eukaryota</taxon>
        <taxon>Fungi</taxon>
        <taxon>Dikarya</taxon>
        <taxon>Ascomycota</taxon>
        <taxon>Pezizomycotina</taxon>
        <taxon>Sordariomycetes</taxon>
        <taxon>Hypocreomycetidae</taxon>
        <taxon>Hypocreales</taxon>
        <taxon>Ophiocordycipitaceae</taxon>
        <taxon>Purpureocillium</taxon>
    </lineage>
</organism>
<feature type="compositionally biased region" description="Low complexity" evidence="1">
    <location>
        <begin position="318"/>
        <end position="331"/>
    </location>
</feature>
<evidence type="ECO:0000313" key="5">
    <source>
        <dbReference type="Proteomes" id="UP001287286"/>
    </source>
</evidence>
<keyword evidence="2" id="KW-0812">Transmembrane</keyword>
<feature type="region of interest" description="Disordered" evidence="1">
    <location>
        <begin position="171"/>
        <end position="344"/>
    </location>
</feature>
<comment type="caution">
    <text evidence="4">The sequence shown here is derived from an EMBL/GenBank/DDBJ whole genome shotgun (WGS) entry which is preliminary data.</text>
</comment>
<feature type="region of interest" description="Disordered" evidence="1">
    <location>
        <begin position="126"/>
        <end position="151"/>
    </location>
</feature>
<keyword evidence="3" id="KW-0732">Signal</keyword>
<accession>A0ABR0BCZ6</accession>
<dbReference type="PANTHER" id="PTHR35778:SF1">
    <property type="entry name" value="SIGNALING MUCIN HKR1-RELATED"/>
    <property type="match status" value="1"/>
</dbReference>
<evidence type="ECO:0000256" key="3">
    <source>
        <dbReference type="SAM" id="SignalP"/>
    </source>
</evidence>
<protein>
    <recommendedName>
        <fullName evidence="6">Basic proline-rich protein</fullName>
    </recommendedName>
</protein>
<keyword evidence="2" id="KW-1133">Transmembrane helix</keyword>
<name>A0ABR0BCZ6_PURLI</name>
<evidence type="ECO:0000313" key="4">
    <source>
        <dbReference type="EMBL" id="KAK4068191.1"/>
    </source>
</evidence>
<feature type="region of interest" description="Disordered" evidence="1">
    <location>
        <begin position="866"/>
        <end position="892"/>
    </location>
</feature>